<dbReference type="PIRSF" id="PIRSF006246">
    <property type="entry name" value="Asp_decarbox"/>
    <property type="match status" value="1"/>
</dbReference>
<dbReference type="GO" id="GO:0005829">
    <property type="term" value="C:cytosol"/>
    <property type="evidence" value="ECO:0007669"/>
    <property type="project" value="TreeGrafter"/>
</dbReference>
<evidence type="ECO:0000256" key="9">
    <source>
        <dbReference type="HAMAP-Rule" id="MF_00446"/>
    </source>
</evidence>
<comment type="subcellular location">
    <subcellularLocation>
        <location evidence="9">Cytoplasm</location>
    </subcellularLocation>
</comment>
<keyword evidence="3 9" id="KW-0210">Decarboxylase</keyword>
<name>A0A1G6BFE8_EUBOX</name>
<dbReference type="InterPro" id="IPR003190">
    <property type="entry name" value="Asp_decarbox"/>
</dbReference>
<dbReference type="RefSeq" id="WP_090173687.1">
    <property type="nucleotide sequence ID" value="NZ_FMXR01000010.1"/>
</dbReference>
<feature type="active site" description="Schiff-base intermediate with substrate; via pyruvic acid" evidence="9 10">
    <location>
        <position position="25"/>
    </location>
</feature>
<dbReference type="PANTHER" id="PTHR21012:SF0">
    <property type="entry name" value="ASPARTATE 1-DECARBOXYLASE"/>
    <property type="match status" value="1"/>
</dbReference>
<evidence type="ECO:0000256" key="4">
    <source>
        <dbReference type="ARBA" id="ARBA00022813"/>
    </source>
</evidence>
<dbReference type="EMBL" id="FMXR01000010">
    <property type="protein sequence ID" value="SDB19345.1"/>
    <property type="molecule type" value="Genomic_DNA"/>
</dbReference>
<evidence type="ECO:0000256" key="10">
    <source>
        <dbReference type="PIRSR" id="PIRSR006246-1"/>
    </source>
</evidence>
<gene>
    <name evidence="9" type="primary">panD</name>
    <name evidence="14" type="ORF">SAMN02910417_01442</name>
</gene>
<feature type="chain" id="PRO_5013993673" description="Aspartate 1-decarboxylase beta chain" evidence="9 13">
    <location>
        <begin position="1"/>
        <end position="24"/>
    </location>
</feature>
<feature type="chain" id="PRO_5013993672" description="Aspartate 1-decarboxylase alpha chain" evidence="9 13">
    <location>
        <begin position="25"/>
        <end position="129"/>
    </location>
</feature>
<protein>
    <recommendedName>
        <fullName evidence="9">Aspartate 1-decarboxylase</fullName>
        <ecNumber evidence="9">4.1.1.11</ecNumber>
    </recommendedName>
    <alternativeName>
        <fullName evidence="9">Aspartate alpha-decarboxylase</fullName>
    </alternativeName>
    <component>
        <recommendedName>
            <fullName evidence="9">Aspartate 1-decarboxylase beta chain</fullName>
        </recommendedName>
    </component>
    <component>
        <recommendedName>
            <fullName evidence="9">Aspartate 1-decarboxylase alpha chain</fullName>
        </recommendedName>
    </component>
</protein>
<reference evidence="14 15" key="1">
    <citation type="submission" date="2016-10" db="EMBL/GenBank/DDBJ databases">
        <authorList>
            <person name="de Groot N.N."/>
        </authorList>
    </citation>
    <scope>NUCLEOTIDE SEQUENCE [LARGE SCALE GENOMIC DNA]</scope>
    <source>
        <strain evidence="14 15">DSM 3217</strain>
    </source>
</reference>
<comment type="catalytic activity">
    <reaction evidence="9">
        <text>L-aspartate + H(+) = beta-alanine + CO2</text>
        <dbReference type="Rhea" id="RHEA:19497"/>
        <dbReference type="ChEBI" id="CHEBI:15378"/>
        <dbReference type="ChEBI" id="CHEBI:16526"/>
        <dbReference type="ChEBI" id="CHEBI:29991"/>
        <dbReference type="ChEBI" id="CHEBI:57966"/>
        <dbReference type="EC" id="4.1.1.11"/>
    </reaction>
</comment>
<proteinExistence type="inferred from homology"/>
<keyword evidence="6 9" id="KW-0456">Lyase</keyword>
<dbReference type="STRING" id="1732.SAMN02910417_01442"/>
<feature type="modified residue" description="Pyruvic acid (Ser)" evidence="9 12">
    <location>
        <position position="25"/>
    </location>
</feature>
<feature type="binding site" evidence="9 11">
    <location>
        <begin position="73"/>
        <end position="75"/>
    </location>
    <ligand>
        <name>substrate</name>
    </ligand>
</feature>
<evidence type="ECO:0000313" key="15">
    <source>
        <dbReference type="Proteomes" id="UP000199228"/>
    </source>
</evidence>
<dbReference type="GO" id="GO:0015940">
    <property type="term" value="P:pantothenate biosynthetic process"/>
    <property type="evidence" value="ECO:0007669"/>
    <property type="project" value="UniProtKB-UniRule"/>
</dbReference>
<accession>A0A1G6BFE8</accession>
<dbReference type="SUPFAM" id="SSF50692">
    <property type="entry name" value="ADC-like"/>
    <property type="match status" value="1"/>
</dbReference>
<keyword evidence="4 9" id="KW-0068">Autocatalytic cleavage</keyword>
<comment type="cofactor">
    <cofactor evidence="9 10">
        <name>pyruvate</name>
        <dbReference type="ChEBI" id="CHEBI:15361"/>
    </cofactor>
    <text evidence="9 10">Binds 1 pyruvoyl group covalently per subunit.</text>
</comment>
<evidence type="ECO:0000256" key="5">
    <source>
        <dbReference type="ARBA" id="ARBA00023145"/>
    </source>
</evidence>
<feature type="binding site" evidence="9 11">
    <location>
        <position position="57"/>
    </location>
    <ligand>
        <name>substrate</name>
    </ligand>
</feature>
<comment type="function">
    <text evidence="9">Catalyzes the pyruvoyl-dependent decarboxylation of aspartate to produce beta-alanine.</text>
</comment>
<evidence type="ECO:0000256" key="8">
    <source>
        <dbReference type="ARBA" id="ARBA00023317"/>
    </source>
</evidence>
<evidence type="ECO:0000256" key="6">
    <source>
        <dbReference type="ARBA" id="ARBA00023239"/>
    </source>
</evidence>
<keyword evidence="8 9" id="KW-0670">Pyruvate</keyword>
<evidence type="ECO:0000256" key="12">
    <source>
        <dbReference type="PIRSR" id="PIRSR006246-3"/>
    </source>
</evidence>
<evidence type="ECO:0000256" key="7">
    <source>
        <dbReference type="ARBA" id="ARBA00023270"/>
    </source>
</evidence>
<dbReference type="AlphaFoldDB" id="A0A1G6BFE8"/>
<comment type="PTM">
    <text evidence="9 12">Is synthesized initially as an inactive proenzyme, which is activated by self-cleavage at a specific serine bond to produce a beta-subunit with a hydroxyl group at its C-terminus and an alpha-subunit with a pyruvoyl group at its N-terminus.</text>
</comment>
<comment type="similarity">
    <text evidence="9">Belongs to the PanD family.</text>
</comment>
<evidence type="ECO:0000256" key="13">
    <source>
        <dbReference type="PIRSR" id="PIRSR006246-5"/>
    </source>
</evidence>
<dbReference type="Proteomes" id="UP000199228">
    <property type="component" value="Unassembled WGS sequence"/>
</dbReference>
<evidence type="ECO:0000313" key="14">
    <source>
        <dbReference type="EMBL" id="SDB19345.1"/>
    </source>
</evidence>
<evidence type="ECO:0000256" key="3">
    <source>
        <dbReference type="ARBA" id="ARBA00022793"/>
    </source>
</evidence>
<keyword evidence="1 9" id="KW-0963">Cytoplasm</keyword>
<keyword evidence="15" id="KW-1185">Reference proteome</keyword>
<dbReference type="InterPro" id="IPR009010">
    <property type="entry name" value="Asp_de-COase-like_dom_sf"/>
</dbReference>
<dbReference type="NCBIfam" id="TIGR00223">
    <property type="entry name" value="panD"/>
    <property type="match status" value="1"/>
</dbReference>
<dbReference type="GO" id="GO:0004068">
    <property type="term" value="F:aspartate 1-decarboxylase activity"/>
    <property type="evidence" value="ECO:0007669"/>
    <property type="project" value="UniProtKB-UniRule"/>
</dbReference>
<dbReference type="GO" id="GO:0006523">
    <property type="term" value="P:alanine biosynthetic process"/>
    <property type="evidence" value="ECO:0007669"/>
    <property type="project" value="InterPro"/>
</dbReference>
<dbReference type="Pfam" id="PF02261">
    <property type="entry name" value="Asp_decarbox"/>
    <property type="match status" value="1"/>
</dbReference>
<keyword evidence="5 9" id="KW-0865">Zymogen</keyword>
<dbReference type="CDD" id="cd06919">
    <property type="entry name" value="Asp_decarbox"/>
    <property type="match status" value="1"/>
</dbReference>
<evidence type="ECO:0000256" key="2">
    <source>
        <dbReference type="ARBA" id="ARBA00022655"/>
    </source>
</evidence>
<organism evidence="14 15">
    <name type="scientific">Eubacterium oxidoreducens</name>
    <dbReference type="NCBI Taxonomy" id="1732"/>
    <lineage>
        <taxon>Bacteria</taxon>
        <taxon>Bacillati</taxon>
        <taxon>Bacillota</taxon>
        <taxon>Clostridia</taxon>
        <taxon>Eubacteriales</taxon>
        <taxon>Eubacteriaceae</taxon>
        <taxon>Eubacterium</taxon>
    </lineage>
</organism>
<dbReference type="HAMAP" id="MF_00446">
    <property type="entry name" value="PanD"/>
    <property type="match status" value="1"/>
</dbReference>
<evidence type="ECO:0000256" key="1">
    <source>
        <dbReference type="ARBA" id="ARBA00022490"/>
    </source>
</evidence>
<feature type="active site" description="Proton donor" evidence="9 10">
    <location>
        <position position="58"/>
    </location>
</feature>
<sequence>MQIEMLKGKIHRATVTQAELDYVGSITVDEELLAASGILEYEKVQIVDVNNGARFETYTICGERGSGVICLNGAAARCVSVGDKIIIMCYAQMDAKEAKDHAPKVVIVGEDNKVERVTNYEKHGLLKDL</sequence>
<keyword evidence="2 9" id="KW-0566">Pantothenate biosynthesis</keyword>
<comment type="pathway">
    <text evidence="9">Cofactor biosynthesis; (R)-pantothenate biosynthesis; beta-alanine from L-aspartate: step 1/1.</text>
</comment>
<dbReference type="Gene3D" id="2.40.40.20">
    <property type="match status" value="1"/>
</dbReference>
<keyword evidence="7 9" id="KW-0704">Schiff base</keyword>
<dbReference type="OrthoDB" id="9803983at2"/>
<dbReference type="UniPathway" id="UPA00028">
    <property type="reaction ID" value="UER00002"/>
</dbReference>
<comment type="subunit">
    <text evidence="9">Heterooctamer of four alpha and four beta subunits.</text>
</comment>
<dbReference type="PANTHER" id="PTHR21012">
    <property type="entry name" value="ASPARTATE 1-DECARBOXYLASE"/>
    <property type="match status" value="1"/>
</dbReference>
<dbReference type="EC" id="4.1.1.11" evidence="9"/>
<evidence type="ECO:0000256" key="11">
    <source>
        <dbReference type="PIRSR" id="PIRSR006246-2"/>
    </source>
</evidence>